<organism evidence="2 3">
    <name type="scientific">Caldalkalibacillus uzonensis</name>
    <dbReference type="NCBI Taxonomy" id="353224"/>
    <lineage>
        <taxon>Bacteria</taxon>
        <taxon>Bacillati</taxon>
        <taxon>Bacillota</taxon>
        <taxon>Bacilli</taxon>
        <taxon>Bacillales</taxon>
        <taxon>Bacillaceae</taxon>
        <taxon>Caldalkalibacillus</taxon>
    </lineage>
</organism>
<keyword evidence="3" id="KW-1185">Reference proteome</keyword>
<evidence type="ECO:0000313" key="3">
    <source>
        <dbReference type="Proteomes" id="UP001232445"/>
    </source>
</evidence>
<dbReference type="PROSITE" id="PS01097">
    <property type="entry name" value="HUPF_HYPC"/>
    <property type="match status" value="1"/>
</dbReference>
<accession>A0ABU0CX09</accession>
<dbReference type="NCBIfam" id="TIGR00074">
    <property type="entry name" value="hypC_hupF"/>
    <property type="match status" value="1"/>
</dbReference>
<evidence type="ECO:0000313" key="2">
    <source>
        <dbReference type="EMBL" id="MDQ0340940.1"/>
    </source>
</evidence>
<sequence>MCLAIPGQIVELLDEDQHYAMVDVSGVRRKINIGLLKNEGAHLGDWVLIHVGFAMSKISEEQAVEQLRLLSMLGEADEAMEEVMGYQFDEKMNVKSSSVKSSNDKMKEG</sequence>
<dbReference type="PANTHER" id="PTHR35177:SF2">
    <property type="entry name" value="HYDROGENASE MATURATION FACTOR HYBG"/>
    <property type="match status" value="1"/>
</dbReference>
<dbReference type="InterPro" id="IPR019812">
    <property type="entry name" value="Hydgase_assmbl_chp_CS"/>
</dbReference>
<comment type="caution">
    <text evidence="2">The sequence shown here is derived from an EMBL/GenBank/DDBJ whole genome shotgun (WGS) entry which is preliminary data.</text>
</comment>
<dbReference type="EMBL" id="JAUSUQ010000024">
    <property type="protein sequence ID" value="MDQ0340940.1"/>
    <property type="molecule type" value="Genomic_DNA"/>
</dbReference>
<gene>
    <name evidence="2" type="ORF">J2S00_003780</name>
</gene>
<dbReference type="PRINTS" id="PR00445">
    <property type="entry name" value="HUPFHYPC"/>
</dbReference>
<dbReference type="SUPFAM" id="SSF159127">
    <property type="entry name" value="HupF/HypC-like"/>
    <property type="match status" value="1"/>
</dbReference>
<dbReference type="Proteomes" id="UP001232445">
    <property type="component" value="Unassembled WGS sequence"/>
</dbReference>
<dbReference type="RefSeq" id="WP_307343426.1">
    <property type="nucleotide sequence ID" value="NZ_JAUSUQ010000024.1"/>
</dbReference>
<reference evidence="2 3" key="1">
    <citation type="submission" date="2023-07" db="EMBL/GenBank/DDBJ databases">
        <title>Genomic Encyclopedia of Type Strains, Phase IV (KMG-IV): sequencing the most valuable type-strain genomes for metagenomic binning, comparative biology and taxonomic classification.</title>
        <authorList>
            <person name="Goeker M."/>
        </authorList>
    </citation>
    <scope>NUCLEOTIDE SEQUENCE [LARGE SCALE GENOMIC DNA]</scope>
    <source>
        <strain evidence="2 3">DSM 17740</strain>
    </source>
</reference>
<dbReference type="PANTHER" id="PTHR35177">
    <property type="entry name" value="HYDROGENASE MATURATION FACTOR HYBG"/>
    <property type="match status" value="1"/>
</dbReference>
<evidence type="ECO:0000256" key="1">
    <source>
        <dbReference type="ARBA" id="ARBA00006018"/>
    </source>
</evidence>
<dbReference type="Pfam" id="PF01455">
    <property type="entry name" value="HupF_HypC"/>
    <property type="match status" value="1"/>
</dbReference>
<name>A0ABU0CX09_9BACI</name>
<dbReference type="InterPro" id="IPR001109">
    <property type="entry name" value="Hydrogenase_HupF/HypC"/>
</dbReference>
<protein>
    <submittedName>
        <fullName evidence="2">Hydrogenase expression/formation protein HypC</fullName>
    </submittedName>
</protein>
<proteinExistence type="inferred from homology"/>
<comment type="similarity">
    <text evidence="1">Belongs to the HupF/HypC family.</text>
</comment>
<dbReference type="Gene3D" id="2.30.30.140">
    <property type="match status" value="1"/>
</dbReference>